<comment type="caution">
    <text evidence="3">The sequence shown here is derived from an EMBL/GenBank/DDBJ whole genome shotgun (WGS) entry which is preliminary data.</text>
</comment>
<dbReference type="CDD" id="cd01673">
    <property type="entry name" value="dNK"/>
    <property type="match status" value="1"/>
</dbReference>
<feature type="compositionally biased region" description="Polar residues" evidence="1">
    <location>
        <begin position="303"/>
        <end position="324"/>
    </location>
</feature>
<dbReference type="Gene3D" id="3.40.50.300">
    <property type="entry name" value="P-loop containing nucleotide triphosphate hydrolases"/>
    <property type="match status" value="1"/>
</dbReference>
<dbReference type="SUPFAM" id="SSF52540">
    <property type="entry name" value="P-loop containing nucleoside triphosphate hydrolases"/>
    <property type="match status" value="1"/>
</dbReference>
<gene>
    <name evidence="3" type="ORF">PEVE_00032417</name>
</gene>
<protein>
    <recommendedName>
        <fullName evidence="2">Deoxynucleoside kinase domain-containing protein</fullName>
    </recommendedName>
</protein>
<dbReference type="InterPro" id="IPR031314">
    <property type="entry name" value="DNK_dom"/>
</dbReference>
<evidence type="ECO:0000256" key="1">
    <source>
        <dbReference type="SAM" id="MobiDB-lite"/>
    </source>
</evidence>
<evidence type="ECO:0000313" key="3">
    <source>
        <dbReference type="EMBL" id="CAH3027808.1"/>
    </source>
</evidence>
<dbReference type="InterPro" id="IPR027417">
    <property type="entry name" value="P-loop_NTPase"/>
</dbReference>
<evidence type="ECO:0000313" key="4">
    <source>
        <dbReference type="Proteomes" id="UP001159427"/>
    </source>
</evidence>
<organism evidence="3 4">
    <name type="scientific">Porites evermanni</name>
    <dbReference type="NCBI Taxonomy" id="104178"/>
    <lineage>
        <taxon>Eukaryota</taxon>
        <taxon>Metazoa</taxon>
        <taxon>Cnidaria</taxon>
        <taxon>Anthozoa</taxon>
        <taxon>Hexacorallia</taxon>
        <taxon>Scleractinia</taxon>
        <taxon>Fungiina</taxon>
        <taxon>Poritidae</taxon>
        <taxon>Porites</taxon>
    </lineage>
</organism>
<dbReference type="Proteomes" id="UP001159427">
    <property type="component" value="Unassembled WGS sequence"/>
</dbReference>
<feature type="domain" description="Deoxynucleoside kinase" evidence="2">
    <location>
        <begin position="53"/>
        <end position="247"/>
    </location>
</feature>
<accession>A0ABN8MGF2</accession>
<evidence type="ECO:0000259" key="2">
    <source>
        <dbReference type="Pfam" id="PF01712"/>
    </source>
</evidence>
<dbReference type="PANTHER" id="PTHR10513:SF15">
    <property type="entry name" value="NADH DEHYDROGENASE [UBIQUINONE] 1 ALPHA SUBCOMPLEX SUBUNIT 10, MITOCHONDRIAL"/>
    <property type="match status" value="1"/>
</dbReference>
<dbReference type="EMBL" id="CALNXI010000472">
    <property type="protein sequence ID" value="CAH3027808.1"/>
    <property type="molecule type" value="Genomic_DNA"/>
</dbReference>
<reference evidence="3 4" key="1">
    <citation type="submission" date="2022-05" db="EMBL/GenBank/DDBJ databases">
        <authorList>
            <consortium name="Genoscope - CEA"/>
            <person name="William W."/>
        </authorList>
    </citation>
    <scope>NUCLEOTIDE SEQUENCE [LARGE SCALE GENOMIC DNA]</scope>
</reference>
<proteinExistence type="predicted"/>
<name>A0ABN8MGF2_9CNID</name>
<feature type="region of interest" description="Disordered" evidence="1">
    <location>
        <begin position="287"/>
        <end position="324"/>
    </location>
</feature>
<dbReference type="InterPro" id="IPR050566">
    <property type="entry name" value="Deoxyribonucleoside_kinase"/>
</dbReference>
<dbReference type="Pfam" id="PF01712">
    <property type="entry name" value="dNK"/>
    <property type="match status" value="1"/>
</dbReference>
<dbReference type="PANTHER" id="PTHR10513">
    <property type="entry name" value="DEOXYNUCLEOSIDE KINASE"/>
    <property type="match status" value="1"/>
</dbReference>
<sequence length="324" mass="37216">MCQMFRVIPWRWFGFLNRNHRSTIILSTTNFNSAMIGLKSSVQSASLPAQLVIVEGNIGVGKSTLACQLARKLNYRVFLEPTTKNPYLAKFYQDPKKYALKLQLWIFKQRFRTYIEATKHVLNSGQGALLDRSVFSDSVFAEVNYQQGTISDEGYQYYRDLRKQALKDVLVPHTTLYLNVSPETCSQRILGRGRDYESAIPLDYLKGLDSCYKTFLDEMRHIGSSVLVYNWTDFGYKYEVAEDIKKEAVPVWSQENVQKFHRLVSDNSRLRNVLTLNRTIPEAVISEDEEEQPEILNDKKANDTQSNKKLGDISSNHLVSSVEA</sequence>
<keyword evidence="4" id="KW-1185">Reference proteome</keyword>